<reference evidence="2" key="1">
    <citation type="submission" date="2017-01" db="EMBL/GenBank/DDBJ databases">
        <title>Genome Analysis of Deinococcus marmoris KOPRI26562.</title>
        <authorList>
            <person name="Kim J.H."/>
            <person name="Oh H.-M."/>
        </authorList>
    </citation>
    <scope>NUCLEOTIDE SEQUENCE [LARGE SCALE GENOMIC DNA]</scope>
    <source>
        <strain evidence="2">PAMC 26633</strain>
    </source>
</reference>
<dbReference type="Proteomes" id="UP000214720">
    <property type="component" value="Unassembled WGS sequence"/>
</dbReference>
<gene>
    <name evidence="1" type="ORF">BSU04_46280</name>
</gene>
<dbReference type="OrthoDB" id="9968531at2"/>
<organism evidence="1 2">
    <name type="scientific">Caballeronia sordidicola</name>
    <name type="common">Burkholderia sordidicola</name>
    <dbReference type="NCBI Taxonomy" id="196367"/>
    <lineage>
        <taxon>Bacteria</taxon>
        <taxon>Pseudomonadati</taxon>
        <taxon>Pseudomonadota</taxon>
        <taxon>Betaproteobacteria</taxon>
        <taxon>Burkholderiales</taxon>
        <taxon>Burkholderiaceae</taxon>
        <taxon>Caballeronia</taxon>
    </lineage>
</organism>
<evidence type="ECO:0000313" key="1">
    <source>
        <dbReference type="EMBL" id="OXC71612.1"/>
    </source>
</evidence>
<dbReference type="RefSeq" id="WP_089166471.1">
    <property type="nucleotide sequence ID" value="NZ_MTHB01000304.1"/>
</dbReference>
<proteinExistence type="predicted"/>
<sequence length="72" mass="8296">MRYLNAIMASHIRQGGRESADGYFCFTLEHGGSRQALLMRLMQRMLLSAQCLAGGPFEFFFERAKSHRRLAR</sequence>
<protein>
    <submittedName>
        <fullName evidence="1">Uncharacterized protein</fullName>
    </submittedName>
</protein>
<name>A0A226WKA8_CABSO</name>
<comment type="caution">
    <text evidence="1">The sequence shown here is derived from an EMBL/GenBank/DDBJ whole genome shotgun (WGS) entry which is preliminary data.</text>
</comment>
<accession>A0A226WKA8</accession>
<evidence type="ECO:0000313" key="2">
    <source>
        <dbReference type="Proteomes" id="UP000214720"/>
    </source>
</evidence>
<dbReference type="AlphaFoldDB" id="A0A226WKA8"/>
<dbReference type="EMBL" id="MTHB01000304">
    <property type="protein sequence ID" value="OXC71612.1"/>
    <property type="molecule type" value="Genomic_DNA"/>
</dbReference>